<dbReference type="OrthoDB" id="660602at2"/>
<accession>A0A6N6M8Z3</accession>
<name>A0A6N6M8Z3_9FLAO</name>
<dbReference type="AlphaFoldDB" id="A0A6N6M8Z3"/>
<dbReference type="Proteomes" id="UP000435357">
    <property type="component" value="Unassembled WGS sequence"/>
</dbReference>
<evidence type="ECO:0000313" key="1">
    <source>
        <dbReference type="EMBL" id="KAB1065244.1"/>
    </source>
</evidence>
<dbReference type="EMBL" id="WACR01000003">
    <property type="protein sequence ID" value="KAB1065244.1"/>
    <property type="molecule type" value="Genomic_DNA"/>
</dbReference>
<protein>
    <submittedName>
        <fullName evidence="1">Uncharacterized protein</fullName>
    </submittedName>
</protein>
<evidence type="ECO:0000313" key="2">
    <source>
        <dbReference type="Proteomes" id="UP000435357"/>
    </source>
</evidence>
<proteinExistence type="predicted"/>
<dbReference type="InterPro" id="IPR058093">
    <property type="entry name" value="LA_2272-like"/>
</dbReference>
<reference evidence="1 2" key="1">
    <citation type="submission" date="2019-09" db="EMBL/GenBank/DDBJ databases">
        <title>Genomes of Cryomorphaceae.</title>
        <authorList>
            <person name="Bowman J.P."/>
        </authorList>
    </citation>
    <scope>NUCLEOTIDE SEQUENCE [LARGE SCALE GENOMIC DNA]</scope>
    <source>
        <strain evidence="1 2">KCTC 52047</strain>
    </source>
</reference>
<organism evidence="1 2">
    <name type="scientific">Salibacter halophilus</name>
    <dbReference type="NCBI Taxonomy" id="1803916"/>
    <lineage>
        <taxon>Bacteria</taxon>
        <taxon>Pseudomonadati</taxon>
        <taxon>Bacteroidota</taxon>
        <taxon>Flavobacteriia</taxon>
        <taxon>Flavobacteriales</taxon>
        <taxon>Salibacteraceae</taxon>
        <taxon>Salibacter</taxon>
    </lineage>
</organism>
<comment type="caution">
    <text evidence="1">The sequence shown here is derived from an EMBL/GenBank/DDBJ whole genome shotgun (WGS) entry which is preliminary data.</text>
</comment>
<dbReference type="RefSeq" id="WP_151166951.1">
    <property type="nucleotide sequence ID" value="NZ_WACR01000003.1"/>
</dbReference>
<sequence length="207" mass="22482">MPNPLTLLLFLLITVAGVGQSTSGEQQDTIKNYYGIRVIPSRAMNIYGIAIGPVGSEVVCFMSYTKKSHGLNIQIPGQGFNSVFMIKPIQAKALTGNKMDTIQVGALHNGLIVSPMGTLTSQINGVSLSGWMSAGLKLNGFSFNLVYNRYEYLNGVSIGMVNHTGKMNGVQVGLVNNATKLRGIQLGLWNTNQKRSLPLINWCFEKE</sequence>
<dbReference type="NCBIfam" id="NF047436">
    <property type="entry name" value="LA_2272_repeat"/>
    <property type="match status" value="2"/>
</dbReference>
<gene>
    <name evidence="1" type="ORF">F3059_04620</name>
</gene>
<keyword evidence="2" id="KW-1185">Reference proteome</keyword>